<feature type="compositionally biased region" description="Polar residues" evidence="1">
    <location>
        <begin position="102"/>
        <end position="115"/>
    </location>
</feature>
<keyword evidence="3" id="KW-1185">Reference proteome</keyword>
<accession>A0AAE1E8J3</accession>
<feature type="region of interest" description="Disordered" evidence="1">
    <location>
        <begin position="101"/>
        <end position="120"/>
    </location>
</feature>
<name>A0AAE1E8J3_9GAST</name>
<proteinExistence type="predicted"/>
<protein>
    <submittedName>
        <fullName evidence="2">Uncharacterized protein</fullName>
    </submittedName>
</protein>
<dbReference type="Proteomes" id="UP001283361">
    <property type="component" value="Unassembled WGS sequence"/>
</dbReference>
<evidence type="ECO:0000256" key="1">
    <source>
        <dbReference type="SAM" id="MobiDB-lite"/>
    </source>
</evidence>
<comment type="caution">
    <text evidence="2">The sequence shown here is derived from an EMBL/GenBank/DDBJ whole genome shotgun (WGS) entry which is preliminary data.</text>
</comment>
<reference evidence="2" key="1">
    <citation type="journal article" date="2023" name="G3 (Bethesda)">
        <title>A reference genome for the long-term kleptoplast-retaining sea slug Elysia crispata morphotype clarki.</title>
        <authorList>
            <person name="Eastman K.E."/>
            <person name="Pendleton A.L."/>
            <person name="Shaikh M.A."/>
            <person name="Suttiyut T."/>
            <person name="Ogas R."/>
            <person name="Tomko P."/>
            <person name="Gavelis G."/>
            <person name="Widhalm J.R."/>
            <person name="Wisecaver J.H."/>
        </authorList>
    </citation>
    <scope>NUCLEOTIDE SEQUENCE</scope>
    <source>
        <strain evidence="2">ECLA1</strain>
    </source>
</reference>
<dbReference type="EMBL" id="JAWDGP010000758">
    <property type="protein sequence ID" value="KAK3797490.1"/>
    <property type="molecule type" value="Genomic_DNA"/>
</dbReference>
<dbReference type="AlphaFoldDB" id="A0AAE1E8J3"/>
<sequence length="134" mass="14946">MAVYSSVILAAISGYVGGPDYRWLIFVTYPSFIHRNGSYVTQVSLCLPVDMELLALFRGGKDWVAASASLGPVSLPDDGRQLSIQLESLWSRLLACSLEGSPPTTQNTEMKTSGPTWREPRHDRCSRQLLYFQF</sequence>
<evidence type="ECO:0000313" key="2">
    <source>
        <dbReference type="EMBL" id="KAK3797490.1"/>
    </source>
</evidence>
<organism evidence="2 3">
    <name type="scientific">Elysia crispata</name>
    <name type="common">lettuce slug</name>
    <dbReference type="NCBI Taxonomy" id="231223"/>
    <lineage>
        <taxon>Eukaryota</taxon>
        <taxon>Metazoa</taxon>
        <taxon>Spiralia</taxon>
        <taxon>Lophotrochozoa</taxon>
        <taxon>Mollusca</taxon>
        <taxon>Gastropoda</taxon>
        <taxon>Heterobranchia</taxon>
        <taxon>Euthyneura</taxon>
        <taxon>Panpulmonata</taxon>
        <taxon>Sacoglossa</taxon>
        <taxon>Placobranchoidea</taxon>
        <taxon>Plakobranchidae</taxon>
        <taxon>Elysia</taxon>
    </lineage>
</organism>
<evidence type="ECO:0000313" key="3">
    <source>
        <dbReference type="Proteomes" id="UP001283361"/>
    </source>
</evidence>
<gene>
    <name evidence="2" type="ORF">RRG08_040972</name>
</gene>